<dbReference type="GO" id="GO:0009234">
    <property type="term" value="P:menaquinone biosynthetic process"/>
    <property type="evidence" value="ECO:0007669"/>
    <property type="project" value="UniProtKB-UniPathway"/>
</dbReference>
<evidence type="ECO:0000256" key="4">
    <source>
        <dbReference type="ARBA" id="ARBA00022679"/>
    </source>
</evidence>
<name>A0A6J4SKZ2_9ACTN</name>
<feature type="transmembrane region" description="Helical" evidence="8">
    <location>
        <begin position="93"/>
        <end position="110"/>
    </location>
</feature>
<comment type="pathway">
    <text evidence="2">Quinol/quinone metabolism; menaquinone biosynthesis.</text>
</comment>
<evidence type="ECO:0000256" key="1">
    <source>
        <dbReference type="ARBA" id="ARBA00004141"/>
    </source>
</evidence>
<evidence type="ECO:0000256" key="7">
    <source>
        <dbReference type="ARBA" id="ARBA00023136"/>
    </source>
</evidence>
<evidence type="ECO:0000256" key="8">
    <source>
        <dbReference type="SAM" id="Phobius"/>
    </source>
</evidence>
<keyword evidence="6 8" id="KW-1133">Transmembrane helix</keyword>
<dbReference type="PANTHER" id="PTHR13929:SF0">
    <property type="entry name" value="UBIA PRENYLTRANSFERASE DOMAIN-CONTAINING PROTEIN 1"/>
    <property type="match status" value="1"/>
</dbReference>
<evidence type="ECO:0000313" key="9">
    <source>
        <dbReference type="EMBL" id="CAA9501943.1"/>
    </source>
</evidence>
<dbReference type="PANTHER" id="PTHR13929">
    <property type="entry name" value="1,4-DIHYDROXY-2-NAPHTHOATE OCTAPRENYLTRANSFERASE"/>
    <property type="match status" value="1"/>
</dbReference>
<dbReference type="GO" id="GO:0016020">
    <property type="term" value="C:membrane"/>
    <property type="evidence" value="ECO:0007669"/>
    <property type="project" value="UniProtKB-SubCell"/>
</dbReference>
<feature type="non-terminal residue" evidence="9">
    <location>
        <position position="228"/>
    </location>
</feature>
<dbReference type="AlphaFoldDB" id="A0A6J4SKZ2"/>
<comment type="subcellular location">
    <subcellularLocation>
        <location evidence="1">Membrane</location>
        <topology evidence="1">Multi-pass membrane protein</topology>
    </subcellularLocation>
</comment>
<dbReference type="InterPro" id="IPR000537">
    <property type="entry name" value="UbiA_prenyltransferase"/>
</dbReference>
<dbReference type="GO" id="GO:0042371">
    <property type="term" value="P:vitamin K biosynthetic process"/>
    <property type="evidence" value="ECO:0007669"/>
    <property type="project" value="TreeGrafter"/>
</dbReference>
<dbReference type="InterPro" id="IPR026046">
    <property type="entry name" value="UBIAD1"/>
</dbReference>
<evidence type="ECO:0000256" key="3">
    <source>
        <dbReference type="ARBA" id="ARBA00022428"/>
    </source>
</evidence>
<gene>
    <name evidence="9" type="ORF">AVDCRST_MAG13-2316</name>
</gene>
<evidence type="ECO:0000256" key="2">
    <source>
        <dbReference type="ARBA" id="ARBA00004863"/>
    </source>
</evidence>
<feature type="transmembrane region" description="Helical" evidence="8">
    <location>
        <begin position="116"/>
        <end position="133"/>
    </location>
</feature>
<dbReference type="InterPro" id="IPR044878">
    <property type="entry name" value="UbiA_sf"/>
</dbReference>
<dbReference type="EMBL" id="CADCVO010000369">
    <property type="protein sequence ID" value="CAA9501943.1"/>
    <property type="molecule type" value="Genomic_DNA"/>
</dbReference>
<feature type="transmembrane region" description="Helical" evidence="8">
    <location>
        <begin position="169"/>
        <end position="187"/>
    </location>
</feature>
<organism evidence="9">
    <name type="scientific">uncultured Solirubrobacteraceae bacterium</name>
    <dbReference type="NCBI Taxonomy" id="1162706"/>
    <lineage>
        <taxon>Bacteria</taxon>
        <taxon>Bacillati</taxon>
        <taxon>Actinomycetota</taxon>
        <taxon>Thermoleophilia</taxon>
        <taxon>Solirubrobacterales</taxon>
        <taxon>Solirubrobacteraceae</taxon>
        <taxon>environmental samples</taxon>
    </lineage>
</organism>
<keyword evidence="7 8" id="KW-0472">Membrane</keyword>
<reference evidence="9" key="1">
    <citation type="submission" date="2020-02" db="EMBL/GenBank/DDBJ databases">
        <authorList>
            <person name="Meier V. D."/>
        </authorList>
    </citation>
    <scope>NUCLEOTIDE SEQUENCE</scope>
    <source>
        <strain evidence="9">AVDCRST_MAG13</strain>
    </source>
</reference>
<dbReference type="GO" id="GO:0004659">
    <property type="term" value="F:prenyltransferase activity"/>
    <property type="evidence" value="ECO:0007669"/>
    <property type="project" value="InterPro"/>
</dbReference>
<sequence length="228" mass="23492">MSKAAAAFQATRPPYLPTSLIPGLAGAAVAVGVDGADWILLPLLALGILLIHACTDVTNEVEDFANGVDTLDTIENSGALTGGHLTVGEGRRLYAALGLAALAVGIVLGVLQNWWVLLYGAIGVLGGFLYTGGPRPFKYVGLGDPLIIPLMGPLLTQGAYTALTGDPFHAPAFWLGFFPGLLIVSVLQANNAADIEGDSAAGVRTLAVRVGHPLAERLVVASLVLTYL</sequence>
<dbReference type="Pfam" id="PF01040">
    <property type="entry name" value="UbiA"/>
    <property type="match status" value="1"/>
</dbReference>
<keyword evidence="4" id="KW-0808">Transferase</keyword>
<protein>
    <recommendedName>
        <fullName evidence="10">1,4-dihydroxy-2-naphthoate polyprenyltransferase</fullName>
    </recommendedName>
</protein>
<dbReference type="CDD" id="cd13962">
    <property type="entry name" value="PT_UbiA_UBIAD1"/>
    <property type="match status" value="1"/>
</dbReference>
<accession>A0A6J4SKZ2</accession>
<evidence type="ECO:0000256" key="6">
    <source>
        <dbReference type="ARBA" id="ARBA00022989"/>
    </source>
</evidence>
<keyword evidence="3" id="KW-0474">Menaquinone biosynthesis</keyword>
<evidence type="ECO:0000256" key="5">
    <source>
        <dbReference type="ARBA" id="ARBA00022692"/>
    </source>
</evidence>
<dbReference type="UniPathway" id="UPA00079"/>
<proteinExistence type="predicted"/>
<dbReference type="Gene3D" id="1.10.357.140">
    <property type="entry name" value="UbiA prenyltransferase"/>
    <property type="match status" value="1"/>
</dbReference>
<evidence type="ECO:0008006" key="10">
    <source>
        <dbReference type="Google" id="ProtNLM"/>
    </source>
</evidence>
<keyword evidence="5 8" id="KW-0812">Transmembrane</keyword>